<organism evidence="1 2">
    <name type="scientific">Pristionchus entomophagus</name>
    <dbReference type="NCBI Taxonomy" id="358040"/>
    <lineage>
        <taxon>Eukaryota</taxon>
        <taxon>Metazoa</taxon>
        <taxon>Ecdysozoa</taxon>
        <taxon>Nematoda</taxon>
        <taxon>Chromadorea</taxon>
        <taxon>Rhabditida</taxon>
        <taxon>Rhabditina</taxon>
        <taxon>Diplogasteromorpha</taxon>
        <taxon>Diplogasteroidea</taxon>
        <taxon>Neodiplogasteridae</taxon>
        <taxon>Pristionchus</taxon>
    </lineage>
</organism>
<accession>A0AAV5T7S9</accession>
<evidence type="ECO:0000313" key="2">
    <source>
        <dbReference type="Proteomes" id="UP001432027"/>
    </source>
</evidence>
<dbReference type="Proteomes" id="UP001432027">
    <property type="component" value="Unassembled WGS sequence"/>
</dbReference>
<dbReference type="AlphaFoldDB" id="A0AAV5T7S9"/>
<comment type="caution">
    <text evidence="1">The sequence shown here is derived from an EMBL/GenBank/DDBJ whole genome shotgun (WGS) entry which is preliminary data.</text>
</comment>
<feature type="non-terminal residue" evidence="1">
    <location>
        <position position="1"/>
    </location>
</feature>
<keyword evidence="2" id="KW-1185">Reference proteome</keyword>
<evidence type="ECO:0000313" key="1">
    <source>
        <dbReference type="EMBL" id="GMS88365.1"/>
    </source>
</evidence>
<protein>
    <submittedName>
        <fullName evidence="1">Uncharacterized protein</fullName>
    </submittedName>
</protein>
<feature type="non-terminal residue" evidence="1">
    <location>
        <position position="98"/>
    </location>
</feature>
<name>A0AAV5T7S9_9BILA</name>
<sequence>NSSLAEPLLSSEDESSYELIDTTVVVARENNDAVMIDAIEQVGGFASAARAADEASDAAQGALPSSDLSTTAANSPIQLCEACSSTGDEERRRKLHDS</sequence>
<gene>
    <name evidence="1" type="ORF">PENTCL1PPCAC_10540</name>
</gene>
<proteinExistence type="predicted"/>
<reference evidence="1" key="1">
    <citation type="submission" date="2023-10" db="EMBL/GenBank/DDBJ databases">
        <title>Genome assembly of Pristionchus species.</title>
        <authorList>
            <person name="Yoshida K."/>
            <person name="Sommer R.J."/>
        </authorList>
    </citation>
    <scope>NUCLEOTIDE SEQUENCE</scope>
    <source>
        <strain evidence="1">RS0144</strain>
    </source>
</reference>
<dbReference type="EMBL" id="BTSX01000003">
    <property type="protein sequence ID" value="GMS88365.1"/>
    <property type="molecule type" value="Genomic_DNA"/>
</dbReference>